<reference evidence="1" key="1">
    <citation type="journal article" date="2019" name="Science">
        <title>Mutation of a bHLH transcription factor allowed almond domestication.</title>
        <authorList>
            <person name="Sanchez-Perez R."/>
            <person name="Pavan S."/>
            <person name="Mazzeo R."/>
            <person name="Moldovan C."/>
            <person name="Aiese Cigliano R."/>
            <person name="Del Cueto J."/>
            <person name="Ricciardi F."/>
            <person name="Lotti C."/>
            <person name="Ricciardi L."/>
            <person name="Dicenta F."/>
            <person name="Lopez-Marques R.L."/>
            <person name="Lindberg Moller B."/>
        </authorList>
    </citation>
    <scope>NUCLEOTIDE SEQUENCE</scope>
</reference>
<gene>
    <name evidence="1" type="ORF">Prudu_009014</name>
</gene>
<evidence type="ECO:0000313" key="1">
    <source>
        <dbReference type="EMBL" id="BBG99353.1"/>
    </source>
</evidence>
<sequence>MDVKFDWPAAAEFQCRMFISAEFHEMMEILASTPQCAVSKNPEGLYLLGCNIHGGSGWVGPTGIVNGSKSLRFNLNYVA</sequence>
<dbReference type="AlphaFoldDB" id="A0A4Y1R5J0"/>
<protein>
    <submittedName>
        <fullName evidence="1">Uncharacterized protein</fullName>
    </submittedName>
</protein>
<accession>A0A4Y1R5J0</accession>
<proteinExistence type="predicted"/>
<organism evidence="1">
    <name type="scientific">Prunus dulcis</name>
    <name type="common">Almond</name>
    <name type="synonym">Amygdalus dulcis</name>
    <dbReference type="NCBI Taxonomy" id="3755"/>
    <lineage>
        <taxon>Eukaryota</taxon>
        <taxon>Viridiplantae</taxon>
        <taxon>Streptophyta</taxon>
        <taxon>Embryophyta</taxon>
        <taxon>Tracheophyta</taxon>
        <taxon>Spermatophyta</taxon>
        <taxon>Magnoliopsida</taxon>
        <taxon>eudicotyledons</taxon>
        <taxon>Gunneridae</taxon>
        <taxon>Pentapetalae</taxon>
        <taxon>rosids</taxon>
        <taxon>fabids</taxon>
        <taxon>Rosales</taxon>
        <taxon>Rosaceae</taxon>
        <taxon>Amygdaloideae</taxon>
        <taxon>Amygdaleae</taxon>
        <taxon>Prunus</taxon>
    </lineage>
</organism>
<name>A0A4Y1R5J0_PRUDU</name>
<dbReference type="EMBL" id="AP019299">
    <property type="protein sequence ID" value="BBG99353.1"/>
    <property type="molecule type" value="Genomic_DNA"/>
</dbReference>